<gene>
    <name evidence="12" type="ORF">SAMN04489764_4238</name>
</gene>
<name>A0A1H1HB38_9ACTN</name>
<dbReference type="PANTHER" id="PTHR11579">
    <property type="entry name" value="PROTEIN-L-ISOASPARTATE O-METHYLTRANSFERASE"/>
    <property type="match status" value="1"/>
</dbReference>
<dbReference type="AlphaFoldDB" id="A0A1H1HB38"/>
<reference evidence="12 13" key="1">
    <citation type="submission" date="2016-10" db="EMBL/GenBank/DDBJ databases">
        <authorList>
            <person name="de Groot N.N."/>
        </authorList>
    </citation>
    <scope>NUCLEOTIDE SEQUENCE [LARGE SCALE GENOMIC DNA]</scope>
    <source>
        <strain evidence="12 13">DSM 43794</strain>
    </source>
</reference>
<dbReference type="EMBL" id="FNKK01000002">
    <property type="protein sequence ID" value="SDR22664.1"/>
    <property type="molecule type" value="Genomic_DNA"/>
</dbReference>
<keyword evidence="7 12" id="KW-0808">Transferase</keyword>
<dbReference type="SUPFAM" id="SSF53335">
    <property type="entry name" value="S-adenosyl-L-methionine-dependent methyltransferases"/>
    <property type="match status" value="1"/>
</dbReference>
<dbReference type="OrthoDB" id="4035289at2"/>
<evidence type="ECO:0000256" key="7">
    <source>
        <dbReference type="ARBA" id="ARBA00022679"/>
    </source>
</evidence>
<evidence type="ECO:0000256" key="1">
    <source>
        <dbReference type="ARBA" id="ARBA00004496"/>
    </source>
</evidence>
<dbReference type="Proteomes" id="UP000217103">
    <property type="component" value="Unassembled WGS sequence"/>
</dbReference>
<comment type="subcellular location">
    <subcellularLocation>
        <location evidence="1">Cytoplasm</location>
    </subcellularLocation>
</comment>
<proteinExistence type="inferred from homology"/>
<dbReference type="STRING" id="35622.SAMN04489764_4238"/>
<accession>A0A1H1HB38</accession>
<evidence type="ECO:0000256" key="11">
    <source>
        <dbReference type="ARBA" id="ARBA00031350"/>
    </source>
</evidence>
<dbReference type="NCBIfam" id="TIGR04364">
    <property type="entry name" value="methyltran_FxLD"/>
    <property type="match status" value="1"/>
</dbReference>
<dbReference type="Pfam" id="PF01135">
    <property type="entry name" value="PCMT"/>
    <property type="match status" value="1"/>
</dbReference>
<dbReference type="RefSeq" id="WP_093261302.1">
    <property type="nucleotide sequence ID" value="NZ_FNKK01000002.1"/>
</dbReference>
<dbReference type="GO" id="GO:0032259">
    <property type="term" value="P:methylation"/>
    <property type="evidence" value="ECO:0007669"/>
    <property type="project" value="UniProtKB-KW"/>
</dbReference>
<keyword evidence="6 12" id="KW-0489">Methyltransferase</keyword>
<dbReference type="InterPro" id="IPR029063">
    <property type="entry name" value="SAM-dependent_MTases_sf"/>
</dbReference>
<sequence length="419" mass="45169">MTEATGQRAAELRDRLVSELVNAGHITSAAVEAAFRTVPRHLFAPEVSVEAAYADDIVEIKRDERGALISTMSAPSIQALQLEQAEITPGMNVLEVGSGGYNAALIAELVGTTGQVTTVDIDPEVTDRASRLLEAAGYSRVRVVQADAENGVPEGAPYDRILVTVGAWDIPPAWRRQLAPSGRLVVPLRMKGVTRSLALEVEDGRLVSRSVGICGFVRIQGEGRHDERMWLLRGKQVTLRFDDAVPSEPELLDGVLAREPVAAWSGVTVARAEPFGTLPFWLMTTLPGFCLLSVDPSDGGPGVAVEPGGRWFPFAAVEGDSFAYLSVRPSGNEGRVEFGAHGYGPHGGQVAKAIAEQVRQWDRDHRHGPGPRYEVWPADTPDDALPDGTVIDKRHTRVTISWPHAGILAPNRAVQPVDE</sequence>
<evidence type="ECO:0000256" key="10">
    <source>
        <dbReference type="ARBA" id="ARBA00031323"/>
    </source>
</evidence>
<keyword evidence="8" id="KW-0949">S-adenosyl-L-methionine</keyword>
<evidence type="ECO:0000256" key="9">
    <source>
        <dbReference type="ARBA" id="ARBA00030757"/>
    </source>
</evidence>
<evidence type="ECO:0000256" key="5">
    <source>
        <dbReference type="ARBA" id="ARBA00022490"/>
    </source>
</evidence>
<dbReference type="Gene3D" id="3.40.50.150">
    <property type="entry name" value="Vaccinia Virus protein VP39"/>
    <property type="match status" value="1"/>
</dbReference>
<keyword evidence="5" id="KW-0963">Cytoplasm</keyword>
<organism evidence="12 13">
    <name type="scientific">Thermostaphylospora chromogena</name>
    <dbReference type="NCBI Taxonomy" id="35622"/>
    <lineage>
        <taxon>Bacteria</taxon>
        <taxon>Bacillati</taxon>
        <taxon>Actinomycetota</taxon>
        <taxon>Actinomycetes</taxon>
        <taxon>Streptosporangiales</taxon>
        <taxon>Thermomonosporaceae</taxon>
        <taxon>Thermostaphylospora</taxon>
    </lineage>
</organism>
<evidence type="ECO:0000256" key="2">
    <source>
        <dbReference type="ARBA" id="ARBA00005369"/>
    </source>
</evidence>
<evidence type="ECO:0000256" key="6">
    <source>
        <dbReference type="ARBA" id="ARBA00022603"/>
    </source>
</evidence>
<keyword evidence="13" id="KW-1185">Reference proteome</keyword>
<comment type="similarity">
    <text evidence="2">Belongs to the methyltransferase superfamily. L-isoaspartyl/D-aspartyl protein methyltransferase family.</text>
</comment>
<evidence type="ECO:0000256" key="8">
    <source>
        <dbReference type="ARBA" id="ARBA00022691"/>
    </source>
</evidence>
<dbReference type="GO" id="GO:0005737">
    <property type="term" value="C:cytoplasm"/>
    <property type="evidence" value="ECO:0007669"/>
    <property type="project" value="UniProtKB-SubCell"/>
</dbReference>
<dbReference type="CDD" id="cd02440">
    <property type="entry name" value="AdoMet_MTases"/>
    <property type="match status" value="1"/>
</dbReference>
<evidence type="ECO:0000256" key="4">
    <source>
        <dbReference type="ARBA" id="ARBA00013346"/>
    </source>
</evidence>
<protein>
    <recommendedName>
        <fullName evidence="4">Protein-L-isoaspartate O-methyltransferase</fullName>
        <ecNumber evidence="3">2.1.1.77</ecNumber>
    </recommendedName>
    <alternativeName>
        <fullName evidence="11">L-isoaspartyl protein carboxyl methyltransferase</fullName>
    </alternativeName>
    <alternativeName>
        <fullName evidence="9">Protein L-isoaspartyl methyltransferase</fullName>
    </alternativeName>
    <alternativeName>
        <fullName evidence="10">Protein-beta-aspartate methyltransferase</fullName>
    </alternativeName>
</protein>
<dbReference type="InterPro" id="IPR000682">
    <property type="entry name" value="PCMT"/>
</dbReference>
<evidence type="ECO:0000313" key="13">
    <source>
        <dbReference type="Proteomes" id="UP000217103"/>
    </source>
</evidence>
<dbReference type="PANTHER" id="PTHR11579:SF0">
    <property type="entry name" value="PROTEIN-L-ISOASPARTATE(D-ASPARTATE) O-METHYLTRANSFERASE"/>
    <property type="match status" value="1"/>
</dbReference>
<evidence type="ECO:0000313" key="12">
    <source>
        <dbReference type="EMBL" id="SDR22664.1"/>
    </source>
</evidence>
<dbReference type="GO" id="GO:0004719">
    <property type="term" value="F:protein-L-isoaspartate (D-aspartate) O-methyltransferase activity"/>
    <property type="evidence" value="ECO:0007669"/>
    <property type="project" value="UniProtKB-EC"/>
</dbReference>
<evidence type="ECO:0000256" key="3">
    <source>
        <dbReference type="ARBA" id="ARBA00011890"/>
    </source>
</evidence>
<dbReference type="EC" id="2.1.1.77" evidence="3"/>
<dbReference type="InterPro" id="IPR027573">
    <property type="entry name" value="Methyltran_FxLD"/>
</dbReference>